<dbReference type="GO" id="GO:0016987">
    <property type="term" value="F:sigma factor activity"/>
    <property type="evidence" value="ECO:0007669"/>
    <property type="project" value="UniProtKB-KW"/>
</dbReference>
<dbReference type="InterPro" id="IPR007627">
    <property type="entry name" value="RNA_pol_sigma70_r2"/>
</dbReference>
<dbReference type="InterPro" id="IPR014284">
    <property type="entry name" value="RNA_pol_sigma-70_dom"/>
</dbReference>
<proteinExistence type="inferred from homology"/>
<dbReference type="Gene3D" id="1.10.1740.10">
    <property type="match status" value="1"/>
</dbReference>
<dbReference type="InterPro" id="IPR013324">
    <property type="entry name" value="RNA_pol_sigma_r3/r4-like"/>
</dbReference>
<organism evidence="7">
    <name type="scientific">gut metagenome</name>
    <dbReference type="NCBI Taxonomy" id="749906"/>
    <lineage>
        <taxon>unclassified sequences</taxon>
        <taxon>metagenomes</taxon>
        <taxon>organismal metagenomes</taxon>
    </lineage>
</organism>
<keyword evidence="3" id="KW-0731">Sigma factor</keyword>
<evidence type="ECO:0000256" key="4">
    <source>
        <dbReference type="ARBA" id="ARBA00023163"/>
    </source>
</evidence>
<dbReference type="InterPro" id="IPR013249">
    <property type="entry name" value="RNA_pol_sigma70_r4_t2"/>
</dbReference>
<comment type="caution">
    <text evidence="7">The sequence shown here is derived from an EMBL/GenBank/DDBJ whole genome shotgun (WGS) entry which is preliminary data.</text>
</comment>
<keyword evidence="4" id="KW-0804">Transcription</keyword>
<comment type="similarity">
    <text evidence="1">Belongs to the sigma-70 factor family. ECF subfamily.</text>
</comment>
<reference evidence="7" key="1">
    <citation type="journal article" date="2012" name="PLoS ONE">
        <title>Gene sets for utilization of primary and secondary nutrition supplies in the distal gut of endangered iberian lynx.</title>
        <authorList>
            <person name="Alcaide M."/>
            <person name="Messina E."/>
            <person name="Richter M."/>
            <person name="Bargiela R."/>
            <person name="Peplies J."/>
            <person name="Huws S.A."/>
            <person name="Newbold C.J."/>
            <person name="Golyshin P.N."/>
            <person name="Simon M.A."/>
            <person name="Lopez G."/>
            <person name="Yakimov M.M."/>
            <person name="Ferrer M."/>
        </authorList>
    </citation>
    <scope>NUCLEOTIDE SEQUENCE</scope>
</reference>
<evidence type="ECO:0000313" key="7">
    <source>
        <dbReference type="EMBL" id="EJX02238.1"/>
    </source>
</evidence>
<gene>
    <name evidence="7" type="ORF">EVA_09657</name>
</gene>
<evidence type="ECO:0000259" key="5">
    <source>
        <dbReference type="Pfam" id="PF04542"/>
    </source>
</evidence>
<keyword evidence="2" id="KW-0805">Transcription regulation</keyword>
<dbReference type="AlphaFoldDB" id="J9GJM7"/>
<dbReference type="InterPro" id="IPR013325">
    <property type="entry name" value="RNA_pol_sigma_r2"/>
</dbReference>
<evidence type="ECO:0000256" key="2">
    <source>
        <dbReference type="ARBA" id="ARBA00023015"/>
    </source>
</evidence>
<dbReference type="PANTHER" id="PTHR43133">
    <property type="entry name" value="RNA POLYMERASE ECF-TYPE SIGMA FACTO"/>
    <property type="match status" value="1"/>
</dbReference>
<dbReference type="SUPFAM" id="SSF88946">
    <property type="entry name" value="Sigma2 domain of RNA polymerase sigma factors"/>
    <property type="match status" value="1"/>
</dbReference>
<dbReference type="GO" id="GO:0003677">
    <property type="term" value="F:DNA binding"/>
    <property type="evidence" value="ECO:0007669"/>
    <property type="project" value="InterPro"/>
</dbReference>
<dbReference type="GO" id="GO:0006352">
    <property type="term" value="P:DNA-templated transcription initiation"/>
    <property type="evidence" value="ECO:0007669"/>
    <property type="project" value="InterPro"/>
</dbReference>
<dbReference type="NCBIfam" id="TIGR02937">
    <property type="entry name" value="sigma70-ECF"/>
    <property type="match status" value="1"/>
</dbReference>
<evidence type="ECO:0000256" key="1">
    <source>
        <dbReference type="ARBA" id="ARBA00010641"/>
    </source>
</evidence>
<name>J9GJM7_9ZZZZ</name>
<evidence type="ECO:0000256" key="3">
    <source>
        <dbReference type="ARBA" id="ARBA00023082"/>
    </source>
</evidence>
<dbReference type="InterPro" id="IPR036388">
    <property type="entry name" value="WH-like_DNA-bd_sf"/>
</dbReference>
<protein>
    <submittedName>
        <fullName evidence="7">RNA polymerase ECF-type sigma factor</fullName>
    </submittedName>
</protein>
<evidence type="ECO:0000259" key="6">
    <source>
        <dbReference type="Pfam" id="PF08281"/>
    </source>
</evidence>
<accession>J9GJM7</accession>
<dbReference type="EMBL" id="AMCI01002631">
    <property type="protein sequence ID" value="EJX02238.1"/>
    <property type="molecule type" value="Genomic_DNA"/>
</dbReference>
<dbReference type="PANTHER" id="PTHR43133:SF45">
    <property type="entry name" value="RNA POLYMERASE ECF-TYPE SIGMA FACTOR"/>
    <property type="match status" value="1"/>
</dbReference>
<dbReference type="Gene3D" id="1.10.10.10">
    <property type="entry name" value="Winged helix-like DNA-binding domain superfamily/Winged helix DNA-binding domain"/>
    <property type="match status" value="1"/>
</dbReference>
<dbReference type="SUPFAM" id="SSF88659">
    <property type="entry name" value="Sigma3 and sigma4 domains of RNA polymerase sigma factors"/>
    <property type="match status" value="1"/>
</dbReference>
<feature type="domain" description="RNA polymerase sigma-70 region 2" evidence="5">
    <location>
        <begin position="11"/>
        <end position="78"/>
    </location>
</feature>
<feature type="domain" description="RNA polymerase sigma factor 70 region 4 type 2" evidence="6">
    <location>
        <begin position="103"/>
        <end position="153"/>
    </location>
</feature>
<dbReference type="Pfam" id="PF04542">
    <property type="entry name" value="Sigma70_r2"/>
    <property type="match status" value="1"/>
</dbReference>
<dbReference type="Pfam" id="PF08281">
    <property type="entry name" value="Sigma70_r4_2"/>
    <property type="match status" value="1"/>
</dbReference>
<sequence>METKEKLFLEMIQQHEQTIYTICYMFSQDQDEVNDLYQDILLQLWQGYDTFEGRSDIRTWIYRVSLNYCINFQRKQKREREQKELLPRWNPDESLERKLQVKQLYQRINALGLVDRSVVLLWLEGLSYEEIAAIIGISVKNVSFKLVRIKEQLKSMSNHKKNVGYGKQER</sequence>
<dbReference type="InterPro" id="IPR039425">
    <property type="entry name" value="RNA_pol_sigma-70-like"/>
</dbReference>